<dbReference type="GO" id="GO:0016874">
    <property type="term" value="F:ligase activity"/>
    <property type="evidence" value="ECO:0007669"/>
    <property type="project" value="UniProtKB-KW"/>
</dbReference>
<evidence type="ECO:0000259" key="6">
    <source>
        <dbReference type="PROSITE" id="PS50237"/>
    </source>
</evidence>
<dbReference type="SMART" id="SM00119">
    <property type="entry name" value="HECTc"/>
    <property type="match status" value="1"/>
</dbReference>
<dbReference type="Gene3D" id="3.30.2160.10">
    <property type="entry name" value="Hect, E3 ligase catalytic domain"/>
    <property type="match status" value="1"/>
</dbReference>
<feature type="active site" description="Glycyl thioester intermediate" evidence="4">
    <location>
        <position position="894"/>
    </location>
</feature>
<dbReference type="Gene3D" id="3.30.2410.10">
    <property type="entry name" value="Hect, E3 ligase catalytic domain"/>
    <property type="match status" value="1"/>
</dbReference>
<dbReference type="PRINTS" id="PR00633">
    <property type="entry name" value="RCCNDNSATION"/>
</dbReference>
<dbReference type="GeneID" id="103120007"/>
<keyword evidence="3 4" id="KW-0833">Ubl conjugation pathway</keyword>
<proteinExistence type="predicted"/>
<feature type="repeat" description="RCC1" evidence="5">
    <location>
        <begin position="113"/>
        <end position="164"/>
    </location>
</feature>
<dbReference type="InterPro" id="IPR035983">
    <property type="entry name" value="Hect_E3_ubiquitin_ligase"/>
</dbReference>
<evidence type="ECO:0000256" key="5">
    <source>
        <dbReference type="PROSITE-ProRule" id="PRU00235"/>
    </source>
</evidence>
<keyword evidence="1" id="KW-0808">Transferase</keyword>
<dbReference type="Gene3D" id="2.130.10.30">
    <property type="entry name" value="Regulator of chromosome condensation 1/beta-lactamase-inhibitor protein II"/>
    <property type="match status" value="1"/>
</dbReference>
<organism evidence="7 8">
    <name type="scientific">Erinaceus europaeus</name>
    <name type="common">Western European hedgehog</name>
    <dbReference type="NCBI Taxonomy" id="9365"/>
    <lineage>
        <taxon>Eukaryota</taxon>
        <taxon>Metazoa</taxon>
        <taxon>Chordata</taxon>
        <taxon>Craniata</taxon>
        <taxon>Vertebrata</taxon>
        <taxon>Euteleostomi</taxon>
        <taxon>Mammalia</taxon>
        <taxon>Eutheria</taxon>
        <taxon>Laurasiatheria</taxon>
        <taxon>Eulipotyphla</taxon>
        <taxon>Erinaceidae</taxon>
        <taxon>Erinaceinae</taxon>
        <taxon>Erinaceus</taxon>
    </lineage>
</organism>
<evidence type="ECO:0000313" key="8">
    <source>
        <dbReference type="RefSeq" id="XP_060043778.1"/>
    </source>
</evidence>
<dbReference type="PROSITE" id="PS50012">
    <property type="entry name" value="RCC1_3"/>
    <property type="match status" value="4"/>
</dbReference>
<dbReference type="PROSITE" id="PS00626">
    <property type="entry name" value="RCC1_2"/>
    <property type="match status" value="2"/>
</dbReference>
<feature type="repeat" description="RCC1" evidence="5">
    <location>
        <begin position="218"/>
        <end position="280"/>
    </location>
</feature>
<dbReference type="SUPFAM" id="SSF50985">
    <property type="entry name" value="RCC1/BLIP-II"/>
    <property type="match status" value="1"/>
</dbReference>
<keyword evidence="8" id="KW-0436">Ligase</keyword>
<dbReference type="InterPro" id="IPR009091">
    <property type="entry name" value="RCC1/BLIP-II"/>
</dbReference>
<evidence type="ECO:0000256" key="4">
    <source>
        <dbReference type="PROSITE-ProRule" id="PRU00104"/>
    </source>
</evidence>
<evidence type="ECO:0000256" key="2">
    <source>
        <dbReference type="ARBA" id="ARBA00022737"/>
    </source>
</evidence>
<feature type="domain" description="HECT" evidence="6">
    <location>
        <begin position="602"/>
        <end position="923"/>
    </location>
</feature>
<dbReference type="InterPro" id="IPR000408">
    <property type="entry name" value="Reg_chr_condens"/>
</dbReference>
<dbReference type="InterPro" id="IPR051709">
    <property type="entry name" value="Ub-ligase/GTPase-reg"/>
</dbReference>
<gene>
    <name evidence="8" type="primary">HERC5</name>
</gene>
<evidence type="ECO:0000256" key="3">
    <source>
        <dbReference type="ARBA" id="ARBA00022786"/>
    </source>
</evidence>
<dbReference type="PANTHER" id="PTHR45622:SF7">
    <property type="entry name" value="E3 ISG15--PROTEIN LIGASE HERC5"/>
    <property type="match status" value="1"/>
</dbReference>
<evidence type="ECO:0000313" key="7">
    <source>
        <dbReference type="Proteomes" id="UP001652624"/>
    </source>
</evidence>
<feature type="repeat" description="RCC1" evidence="5">
    <location>
        <begin position="60"/>
        <end position="112"/>
    </location>
</feature>
<dbReference type="SUPFAM" id="SSF56204">
    <property type="entry name" value="Hect, E3 ligase catalytic domain"/>
    <property type="match status" value="1"/>
</dbReference>
<accession>A0ABM3X4P6</accession>
<dbReference type="Proteomes" id="UP001652624">
    <property type="component" value="Chromosome 3"/>
</dbReference>
<dbReference type="Gene3D" id="3.90.1750.10">
    <property type="entry name" value="Hect, E3 ligase catalytic domains"/>
    <property type="match status" value="1"/>
</dbReference>
<keyword evidence="7" id="KW-1185">Reference proteome</keyword>
<dbReference type="InterPro" id="IPR000569">
    <property type="entry name" value="HECT_dom"/>
</dbReference>
<feature type="repeat" description="RCC1" evidence="5">
    <location>
        <begin position="165"/>
        <end position="216"/>
    </location>
</feature>
<dbReference type="CDD" id="cd00078">
    <property type="entry name" value="HECTc"/>
    <property type="match status" value="1"/>
</dbReference>
<reference evidence="8" key="1">
    <citation type="submission" date="2025-08" db="UniProtKB">
        <authorList>
            <consortium name="RefSeq"/>
        </authorList>
    </citation>
    <scope>IDENTIFICATION</scope>
</reference>
<evidence type="ECO:0000256" key="1">
    <source>
        <dbReference type="ARBA" id="ARBA00022679"/>
    </source>
</evidence>
<dbReference type="RefSeq" id="XP_060043778.1">
    <property type="nucleotide sequence ID" value="XM_060187795.1"/>
</dbReference>
<protein>
    <submittedName>
        <fullName evidence="8">E3 ISG15--protein ligase HERC5</fullName>
    </submittedName>
</protein>
<dbReference type="PROSITE" id="PS50237">
    <property type="entry name" value="HECT"/>
    <property type="match status" value="1"/>
</dbReference>
<dbReference type="InterPro" id="IPR058923">
    <property type="entry name" value="RCC1-like_dom"/>
</dbReference>
<dbReference type="PANTHER" id="PTHR45622">
    <property type="entry name" value="UBIQUITIN-PROTEIN LIGASE E3A-RELATED"/>
    <property type="match status" value="1"/>
</dbReference>
<dbReference type="Pfam" id="PF00632">
    <property type="entry name" value="HECT"/>
    <property type="match status" value="1"/>
</dbReference>
<dbReference type="Pfam" id="PF25390">
    <property type="entry name" value="WD40_RLD"/>
    <property type="match status" value="1"/>
</dbReference>
<name>A0ABM3X4P6_ERIEU</name>
<sequence>MKIHSVDQGAEHMLVLSSDGKPFEYSYSAEHARFQCVLQEKIIIQITCGDYHSLALSKGGELFAWGQNEHGQLGVGSKFPSSSSPQVLEQLSGLALVQVSAGGAHSLALSMSGNVYSWGRNDCGQLGLGHTDEKDAPSLIEAMDNHKVEFLACGGSHTALLTKDGLVFTFGAGQFGQLGHNSTRNALKPCLVTELAGKGVTQIVCGKWHTLAFASDLGKVFSFGSGKEGQLGNGGTHNQLVPRPMKLSPKEELKFENHLSGKELIMIAGGNQSILLWMKKENSYVNLRRKIPTLNEGTIKRWIAGVGTKQWQNTKREIKEIFSSPACLIGSFLRERITEETISTHLDLNKARNVFKELTQKEWITNTITTCLKDNLVKNLPYHSPYQEALEVFFLLPECPVMHDYNNWESLVVPFAEAVCKMSEQSSSILNEYWTSLQESTFLKLVQMFKTAVIAQLHYWTENSESHWHVKALLKVLEKLHRVNQNKYQLPGSIFIINELFHWLDFYGDAYRRSSWKDGSQDLQSPVIFCHFPFIFNILSKIRLLYADSLLKIQEKKFRACMRLVGIVNQGASELAQLPTLNLRVRRSHLVEDVLAQLSRFENEDLRKELLVSFSEEIEDTFGGVKAEFFHCLFEEMTRAEYGMFMYPEEASCMWFPVRPKFAKKRYFFFGVLCGLCLFNCNVAHIPFPLALFKKLLNQTPSLEDLKELSPVLGKSLQTLLDYEGDDFEKVFFIHFNVHWDKSDVELIPNESCQVVTQANKKDYVSKCVSYIFNTSVKAVYEEFQRGFYKICEREIIEFFHPEELKDVMIGNTDYDWETFEKNARYEQGYDSSHPTIVMFWKALHKLTLEEKKKFLVFLTGTDRIQVKGLKNMKITFCCPEHLNERDPLRAQTCFSILYLPKYSTMERVEEALQAAINSRGFC</sequence>
<keyword evidence="2" id="KW-0677">Repeat</keyword>